<accession>A0ABP1CJM4</accession>
<protein>
    <submittedName>
        <fullName evidence="2">Uncharacterized protein</fullName>
    </submittedName>
</protein>
<dbReference type="EMBL" id="OZ037944">
    <property type="protein sequence ID" value="CAL1695867.1"/>
    <property type="molecule type" value="Genomic_DNA"/>
</dbReference>
<evidence type="ECO:0000256" key="1">
    <source>
        <dbReference type="SAM" id="MobiDB-lite"/>
    </source>
</evidence>
<feature type="compositionally biased region" description="Basic and acidic residues" evidence="1">
    <location>
        <begin position="12"/>
        <end position="22"/>
    </location>
</feature>
<evidence type="ECO:0000313" key="2">
    <source>
        <dbReference type="EMBL" id="CAL1695867.1"/>
    </source>
</evidence>
<reference evidence="3" key="1">
    <citation type="submission" date="2024-04" db="EMBL/GenBank/DDBJ databases">
        <authorList>
            <person name="Shaw F."/>
            <person name="Minotto A."/>
        </authorList>
    </citation>
    <scope>NUCLEOTIDE SEQUENCE [LARGE SCALE GENOMIC DNA]</scope>
</reference>
<organism evidence="2 3">
    <name type="scientific">Somion occarium</name>
    <dbReference type="NCBI Taxonomy" id="3059160"/>
    <lineage>
        <taxon>Eukaryota</taxon>
        <taxon>Fungi</taxon>
        <taxon>Dikarya</taxon>
        <taxon>Basidiomycota</taxon>
        <taxon>Agaricomycotina</taxon>
        <taxon>Agaricomycetes</taxon>
        <taxon>Polyporales</taxon>
        <taxon>Cerrenaceae</taxon>
        <taxon>Somion</taxon>
    </lineage>
</organism>
<name>A0ABP1CJM4_9APHY</name>
<proteinExistence type="predicted"/>
<feature type="region of interest" description="Disordered" evidence="1">
    <location>
        <begin position="1"/>
        <end position="98"/>
    </location>
</feature>
<gene>
    <name evidence="2" type="ORF">GFSPODELE1_LOCUS926</name>
</gene>
<evidence type="ECO:0000313" key="3">
    <source>
        <dbReference type="Proteomes" id="UP001497453"/>
    </source>
</evidence>
<dbReference type="Proteomes" id="UP001497453">
    <property type="component" value="Chromosome 1"/>
</dbReference>
<sequence length="98" mass="10209">MGSLCSKPGTHSGEHVQLHDGHPPTGNGTRHTVGASGGERPDPRAAAAQAAEERLKAAQARGTNPANPKKGRLAAQLEASKSAPRVPEPPQPERLVWD</sequence>
<keyword evidence="3" id="KW-1185">Reference proteome</keyword>